<dbReference type="EMBL" id="VYSB01000018">
    <property type="protein sequence ID" value="MYZ53342.1"/>
    <property type="molecule type" value="Genomic_DNA"/>
</dbReference>
<organism evidence="1 2">
    <name type="scientific">Malikia spinosa</name>
    <dbReference type="NCBI Taxonomy" id="86180"/>
    <lineage>
        <taxon>Bacteria</taxon>
        <taxon>Pseudomonadati</taxon>
        <taxon>Pseudomonadota</taxon>
        <taxon>Betaproteobacteria</taxon>
        <taxon>Burkholderiales</taxon>
        <taxon>Comamonadaceae</taxon>
        <taxon>Malikia</taxon>
    </lineage>
</organism>
<evidence type="ECO:0000313" key="2">
    <source>
        <dbReference type="Proteomes" id="UP000481947"/>
    </source>
</evidence>
<protein>
    <recommendedName>
        <fullName evidence="3">Integrase</fullName>
    </recommendedName>
</protein>
<evidence type="ECO:0000313" key="1">
    <source>
        <dbReference type="EMBL" id="MYZ53342.1"/>
    </source>
</evidence>
<dbReference type="AlphaFoldDB" id="A0A7C9N9Z6"/>
<accession>A0A7C9N9Z6</accession>
<dbReference type="Gene3D" id="1.10.443.10">
    <property type="entry name" value="Intergrase catalytic core"/>
    <property type="match status" value="1"/>
</dbReference>
<sequence length="528" mass="59441">MTQLAEKAYRRGVTLFELFCDPLMLGEVSAELSNTYSLNARSLLKTLWRHRNFLKIGVEACLKELIDIIRESAPKNDAEGHQTPIIPSRIYCAILAGLLGSLDDIERDLDTLLNAYRKERTVTITAPEGLTQDQLKYRRNNALEEIRESMRALGWKTGSVREFIAGEIGLIQLKLMNLVIAFSGMRIGEAQVLPLKGVLEEVEHRGSVHHVINGFSHKLKKGKKKPVSWVTSLEGFRAIILARRIASTILEVLSNGTPAADKAAVLFCSTENPYKKYDAARINARLRQELIPEICPVITQADIDELNALELERGWLREGIEVGKHWPLAFHQYRRSLSVYAHRSGMVSLPALKGQLQHITDEMRAYYSDGFCRAVNLVFDKDHFSHEWTAAKAESSFLSYQLGILFSDEDLLGRGAQRMANTVASHTRAETLKLFEQGKIAYKETVLGGCVATEDCKTLPLEPIGLECLEKNCVNQVVSPKRLEYVIRSQEGVVARLEKVERGSVEYRLEVTNLQVLLKARQRLTENA</sequence>
<comment type="caution">
    <text evidence="1">The sequence shown here is derived from an EMBL/GenBank/DDBJ whole genome shotgun (WGS) entry which is preliminary data.</text>
</comment>
<dbReference type="GO" id="GO:0015074">
    <property type="term" value="P:DNA integration"/>
    <property type="evidence" value="ECO:0007669"/>
    <property type="project" value="InterPro"/>
</dbReference>
<evidence type="ECO:0008006" key="3">
    <source>
        <dbReference type="Google" id="ProtNLM"/>
    </source>
</evidence>
<name>A0A7C9N9Z6_9BURK</name>
<reference evidence="1 2" key="1">
    <citation type="submission" date="2019-09" db="EMBL/GenBank/DDBJ databases">
        <title>Identification of Malikia spinosa a prominent benzene-, toluene-, and ethylbenzene-degrading bacterium: enrichment, isolation and whole genome sequencing.</title>
        <authorList>
            <person name="Tancsics A."/>
            <person name="Revesz F."/>
            <person name="Kriszt B."/>
        </authorList>
    </citation>
    <scope>NUCLEOTIDE SEQUENCE [LARGE SCALE GENOMIC DNA]</scope>
    <source>
        <strain evidence="1 2">AB6</strain>
    </source>
</reference>
<dbReference type="GO" id="GO:0006310">
    <property type="term" value="P:DNA recombination"/>
    <property type="evidence" value="ECO:0007669"/>
    <property type="project" value="InterPro"/>
</dbReference>
<gene>
    <name evidence="1" type="ORF">F5985_14700</name>
</gene>
<dbReference type="InterPro" id="IPR013762">
    <property type="entry name" value="Integrase-like_cat_sf"/>
</dbReference>
<proteinExistence type="predicted"/>
<dbReference type="Proteomes" id="UP000481947">
    <property type="component" value="Unassembled WGS sequence"/>
</dbReference>
<dbReference type="GO" id="GO:0003677">
    <property type="term" value="F:DNA binding"/>
    <property type="evidence" value="ECO:0007669"/>
    <property type="project" value="InterPro"/>
</dbReference>